<comment type="similarity">
    <text evidence="2 7">Belongs to the major facilitator superfamily. Sugar transporter (TC 2.A.1.1) family.</text>
</comment>
<evidence type="ECO:0000256" key="2">
    <source>
        <dbReference type="ARBA" id="ARBA00010992"/>
    </source>
</evidence>
<feature type="transmembrane region" description="Helical" evidence="8">
    <location>
        <begin position="45"/>
        <end position="66"/>
    </location>
</feature>
<dbReference type="AlphaFoldDB" id="A0A1F5LZ77"/>
<organism evidence="11 12">
    <name type="scientific">Penicillium arizonense</name>
    <dbReference type="NCBI Taxonomy" id="1835702"/>
    <lineage>
        <taxon>Eukaryota</taxon>
        <taxon>Fungi</taxon>
        <taxon>Dikarya</taxon>
        <taxon>Ascomycota</taxon>
        <taxon>Pezizomycotina</taxon>
        <taxon>Eurotiomycetes</taxon>
        <taxon>Eurotiomycetidae</taxon>
        <taxon>Eurotiales</taxon>
        <taxon>Aspergillaceae</taxon>
        <taxon>Penicillium</taxon>
    </lineage>
</organism>
<feature type="transmembrane region" description="Helical" evidence="8">
    <location>
        <begin position="356"/>
        <end position="383"/>
    </location>
</feature>
<dbReference type="InterPro" id="IPR020846">
    <property type="entry name" value="MFS_dom"/>
</dbReference>
<accession>A0A1F5LZ77</accession>
<evidence type="ECO:0000256" key="9">
    <source>
        <dbReference type="SAM" id="SignalP"/>
    </source>
</evidence>
<proteinExistence type="inferred from homology"/>
<feature type="signal peptide" evidence="9">
    <location>
        <begin position="1"/>
        <end position="21"/>
    </location>
</feature>
<feature type="transmembrane region" description="Helical" evidence="8">
    <location>
        <begin position="426"/>
        <end position="446"/>
    </location>
</feature>
<dbReference type="PANTHER" id="PTHR48022:SF80">
    <property type="entry name" value="SUGAR TRANSPORTER, PUTATIVE (AFU_ORTHOLOGUE AFUA_3G12170)-RELATED"/>
    <property type="match status" value="1"/>
</dbReference>
<evidence type="ECO:0000256" key="1">
    <source>
        <dbReference type="ARBA" id="ARBA00004141"/>
    </source>
</evidence>
<dbReference type="GeneID" id="34571066"/>
<evidence type="ECO:0000256" key="7">
    <source>
        <dbReference type="RuleBase" id="RU003346"/>
    </source>
</evidence>
<dbReference type="InterPro" id="IPR005828">
    <property type="entry name" value="MFS_sugar_transport-like"/>
</dbReference>
<comment type="subcellular location">
    <subcellularLocation>
        <location evidence="1">Membrane</location>
        <topology evidence="1">Multi-pass membrane protein</topology>
    </subcellularLocation>
</comment>
<dbReference type="SUPFAM" id="SSF103473">
    <property type="entry name" value="MFS general substrate transporter"/>
    <property type="match status" value="1"/>
</dbReference>
<evidence type="ECO:0000313" key="12">
    <source>
        <dbReference type="Proteomes" id="UP000177622"/>
    </source>
</evidence>
<keyword evidence="5 8" id="KW-1133">Transmembrane helix</keyword>
<dbReference type="PANTHER" id="PTHR48022">
    <property type="entry name" value="PLASTIDIC GLUCOSE TRANSPORTER 4"/>
    <property type="match status" value="1"/>
</dbReference>
<feature type="transmembrane region" description="Helical" evidence="8">
    <location>
        <begin position="136"/>
        <end position="160"/>
    </location>
</feature>
<dbReference type="Proteomes" id="UP000177622">
    <property type="component" value="Unassembled WGS sequence"/>
</dbReference>
<evidence type="ECO:0000313" key="11">
    <source>
        <dbReference type="EMBL" id="OGE58457.1"/>
    </source>
</evidence>
<dbReference type="Gene3D" id="1.20.1250.20">
    <property type="entry name" value="MFS general substrate transporter like domains"/>
    <property type="match status" value="1"/>
</dbReference>
<comment type="caution">
    <text evidence="11">The sequence shown here is derived from an EMBL/GenBank/DDBJ whole genome shotgun (WGS) entry which is preliminary data.</text>
</comment>
<feature type="transmembrane region" description="Helical" evidence="8">
    <location>
        <begin position="327"/>
        <end position="344"/>
    </location>
</feature>
<dbReference type="FunFam" id="1.20.1250.20:FF:000090">
    <property type="entry name" value="MFS sugar transporter, putative"/>
    <property type="match status" value="1"/>
</dbReference>
<dbReference type="NCBIfam" id="TIGR00879">
    <property type="entry name" value="SP"/>
    <property type="match status" value="1"/>
</dbReference>
<dbReference type="PRINTS" id="PR00171">
    <property type="entry name" value="SUGRTRNSPORT"/>
</dbReference>
<evidence type="ECO:0000256" key="4">
    <source>
        <dbReference type="ARBA" id="ARBA00022692"/>
    </source>
</evidence>
<feature type="transmembrane region" description="Helical" evidence="8">
    <location>
        <begin position="78"/>
        <end position="97"/>
    </location>
</feature>
<dbReference type="RefSeq" id="XP_022493880.1">
    <property type="nucleotide sequence ID" value="XM_022626332.1"/>
</dbReference>
<dbReference type="InterPro" id="IPR003663">
    <property type="entry name" value="Sugar/inositol_transpt"/>
</dbReference>
<dbReference type="InterPro" id="IPR036259">
    <property type="entry name" value="MFS_trans_sf"/>
</dbReference>
<feature type="transmembrane region" description="Helical" evidence="8">
    <location>
        <begin position="395"/>
        <end position="414"/>
    </location>
</feature>
<dbReference type="OrthoDB" id="6612291at2759"/>
<dbReference type="Pfam" id="PF00083">
    <property type="entry name" value="Sugar_tr"/>
    <property type="match status" value="1"/>
</dbReference>
<evidence type="ECO:0000256" key="5">
    <source>
        <dbReference type="ARBA" id="ARBA00022989"/>
    </source>
</evidence>
<feature type="transmembrane region" description="Helical" evidence="8">
    <location>
        <begin position="259"/>
        <end position="280"/>
    </location>
</feature>
<reference evidence="11 12" key="1">
    <citation type="journal article" date="2016" name="Sci. Rep.">
        <title>Penicillium arizonense, a new, genome sequenced fungal species, reveals a high chemical diversity in secreted metabolites.</title>
        <authorList>
            <person name="Grijseels S."/>
            <person name="Nielsen J.C."/>
            <person name="Randelovic M."/>
            <person name="Nielsen J."/>
            <person name="Nielsen K.F."/>
            <person name="Workman M."/>
            <person name="Frisvad J.C."/>
        </authorList>
    </citation>
    <scope>NUCLEOTIDE SEQUENCE [LARGE SCALE GENOMIC DNA]</scope>
    <source>
        <strain evidence="11 12">CBS 141311</strain>
    </source>
</reference>
<evidence type="ECO:0000256" key="8">
    <source>
        <dbReference type="SAM" id="Phobius"/>
    </source>
</evidence>
<feature type="transmembrane region" description="Helical" evidence="8">
    <location>
        <begin position="300"/>
        <end position="318"/>
    </location>
</feature>
<gene>
    <name evidence="11" type="ORF">PENARI_c001G02754</name>
</gene>
<feature type="chain" id="PRO_5009520014" description="Major facilitator superfamily (MFS) profile domain-containing protein" evidence="9">
    <location>
        <begin position="22"/>
        <end position="502"/>
    </location>
</feature>
<feature type="transmembrane region" description="Helical" evidence="8">
    <location>
        <begin position="103"/>
        <end position="124"/>
    </location>
</feature>
<dbReference type="PROSITE" id="PS00216">
    <property type="entry name" value="SUGAR_TRANSPORT_1"/>
    <property type="match status" value="2"/>
</dbReference>
<dbReference type="InterPro" id="IPR005829">
    <property type="entry name" value="Sugar_transporter_CS"/>
</dbReference>
<feature type="transmembrane region" description="Helical" evidence="8">
    <location>
        <begin position="172"/>
        <end position="191"/>
    </location>
</feature>
<name>A0A1F5LZ77_PENAI</name>
<evidence type="ECO:0000259" key="10">
    <source>
        <dbReference type="PROSITE" id="PS50850"/>
    </source>
</evidence>
<keyword evidence="9" id="KW-0732">Signal</keyword>
<evidence type="ECO:0000256" key="6">
    <source>
        <dbReference type="ARBA" id="ARBA00023136"/>
    </source>
</evidence>
<keyword evidence="3 7" id="KW-0813">Transport</keyword>
<keyword evidence="6 8" id="KW-0472">Membrane</keyword>
<keyword evidence="12" id="KW-1185">Reference proteome</keyword>
<dbReference type="EMBL" id="LXJU01000001">
    <property type="protein sequence ID" value="OGE58457.1"/>
    <property type="molecule type" value="Genomic_DNA"/>
</dbReference>
<protein>
    <recommendedName>
        <fullName evidence="10">Major facilitator superfamily (MFS) profile domain-containing protein</fullName>
    </recommendedName>
</protein>
<dbReference type="PROSITE" id="PS50850">
    <property type="entry name" value="MFS"/>
    <property type="match status" value="1"/>
</dbReference>
<keyword evidence="4 8" id="KW-0812">Transmembrane</keyword>
<dbReference type="GO" id="GO:0016020">
    <property type="term" value="C:membrane"/>
    <property type="evidence" value="ECO:0007669"/>
    <property type="project" value="UniProtKB-SubCell"/>
</dbReference>
<evidence type="ECO:0000256" key="3">
    <source>
        <dbReference type="ARBA" id="ARBA00022448"/>
    </source>
</evidence>
<dbReference type="InterPro" id="IPR050360">
    <property type="entry name" value="MFS_Sugar_Transporters"/>
</dbReference>
<sequence length="502" mass="54965">MGRLYTISVAVLAATGSFLFGYDSGVMTDVIDSPNFLEYFNTTQTSSIVGAINSTFSGGAVIGSLQGGLTMDRFGRKFTIQLGAFLCIIGASLQAAAQNLSMILIGRILAGWAVGLMSMAVPVYQAECAHPRSRGMIVGLAQQMIGIGFIVSTWVGYGSLHAPATSQFQWRFPLAFQVVPALILGIGMFFLPESPRYLIETERYTEARRILHRLHSDGLNDAWIEAEYSGICTAIEAEKSVTATGWMAMFTVPQWRTRLLHGVAVQVFTQMTGINVIGYYQTIMYKSLGITGSRSTLVAGIYNCVGPLANFIFVVFILDRVGRRKPMLFATVAISLALSCEAVLNSQNPDGRKVGYSIGGVFFIFLVSVVFSMSFGPCSWVYMAEVMPMQIRGKGNAFAVGIGNWAVSTLWNQISPVALGKLQWKFYFVFVAWNLCISLPVIYFFFQETKQKSLEEIDLLFGGRSSALHEDGVSEPGTKRDIQQFDKAEMGPSALSIIQNVQ</sequence>
<feature type="domain" description="Major facilitator superfamily (MFS) profile" evidence="10">
    <location>
        <begin position="9"/>
        <end position="450"/>
    </location>
</feature>
<dbReference type="GO" id="GO:0005351">
    <property type="term" value="F:carbohydrate:proton symporter activity"/>
    <property type="evidence" value="ECO:0007669"/>
    <property type="project" value="TreeGrafter"/>
</dbReference>